<dbReference type="SMART" id="SM00240">
    <property type="entry name" value="FHA"/>
    <property type="match status" value="1"/>
</dbReference>
<feature type="compositionally biased region" description="Low complexity" evidence="2">
    <location>
        <begin position="289"/>
        <end position="313"/>
    </location>
</feature>
<feature type="region of interest" description="Disordered" evidence="2">
    <location>
        <begin position="130"/>
        <end position="269"/>
    </location>
</feature>
<feature type="compositionally biased region" description="Low complexity" evidence="2">
    <location>
        <begin position="320"/>
        <end position="351"/>
    </location>
</feature>
<gene>
    <name evidence="5" type="ORF">BOH66_14330</name>
</gene>
<dbReference type="Gene3D" id="2.60.200.20">
    <property type="match status" value="1"/>
</dbReference>
<dbReference type="OrthoDB" id="3637276at2"/>
<keyword evidence="3" id="KW-0472">Membrane</keyword>
<feature type="compositionally biased region" description="Low complexity" evidence="2">
    <location>
        <begin position="417"/>
        <end position="427"/>
    </location>
</feature>
<dbReference type="InterPro" id="IPR008984">
    <property type="entry name" value="SMAD_FHA_dom_sf"/>
</dbReference>
<dbReference type="InterPro" id="IPR000253">
    <property type="entry name" value="FHA_dom"/>
</dbReference>
<dbReference type="SUPFAM" id="SSF49879">
    <property type="entry name" value="SMAD/FHA domain"/>
    <property type="match status" value="1"/>
</dbReference>
<evidence type="ECO:0000256" key="2">
    <source>
        <dbReference type="SAM" id="MobiDB-lite"/>
    </source>
</evidence>
<dbReference type="InterPro" id="IPR043739">
    <property type="entry name" value="DUF5684"/>
</dbReference>
<feature type="compositionally biased region" description="Low complexity" evidence="2">
    <location>
        <begin position="447"/>
        <end position="462"/>
    </location>
</feature>
<keyword evidence="6" id="KW-1185">Reference proteome</keyword>
<feature type="region of interest" description="Disordered" evidence="2">
    <location>
        <begin position="447"/>
        <end position="483"/>
    </location>
</feature>
<keyword evidence="1" id="KW-0597">Phosphoprotein</keyword>
<evidence type="ECO:0000259" key="4">
    <source>
        <dbReference type="PROSITE" id="PS50006"/>
    </source>
</evidence>
<evidence type="ECO:0000256" key="3">
    <source>
        <dbReference type="SAM" id="Phobius"/>
    </source>
</evidence>
<keyword evidence="3" id="KW-0812">Transmembrane</keyword>
<reference evidence="5 6" key="1">
    <citation type="submission" date="2016-12" db="EMBL/GenBank/DDBJ databases">
        <title>Complete genome sequence of Microbacterium aurum KACC 15219.</title>
        <authorList>
            <person name="Jung Y."/>
            <person name="Shin J.-H."/>
            <person name="Lee Y.-J."/>
            <person name="Yi H."/>
            <person name="Bahn Y.-S."/>
            <person name="Kim J.F."/>
            <person name="Lee D.-W."/>
        </authorList>
    </citation>
    <scope>NUCLEOTIDE SEQUENCE [LARGE SCALE GENOMIC DNA]</scope>
    <source>
        <strain evidence="5 6">KACC 15219</strain>
    </source>
</reference>
<accession>A0A1P8UAZ9</accession>
<dbReference type="Proteomes" id="UP000187185">
    <property type="component" value="Chromosome"/>
</dbReference>
<evidence type="ECO:0000313" key="5">
    <source>
        <dbReference type="EMBL" id="APZ35298.1"/>
    </source>
</evidence>
<feature type="region of interest" description="Disordered" evidence="2">
    <location>
        <begin position="413"/>
        <end position="435"/>
    </location>
</feature>
<evidence type="ECO:0000256" key="1">
    <source>
        <dbReference type="ARBA" id="ARBA00022553"/>
    </source>
</evidence>
<name>A0A1P8UAZ9_9MICO</name>
<dbReference type="EMBL" id="CP018762">
    <property type="protein sequence ID" value="APZ35298.1"/>
    <property type="molecule type" value="Genomic_DNA"/>
</dbReference>
<dbReference type="CDD" id="cd00060">
    <property type="entry name" value="FHA"/>
    <property type="match status" value="1"/>
</dbReference>
<dbReference type="KEGG" id="maur:BOH66_14330"/>
<feature type="transmembrane region" description="Helical" evidence="3">
    <location>
        <begin position="94"/>
        <end position="117"/>
    </location>
</feature>
<keyword evidence="3" id="KW-1133">Transmembrane helix</keyword>
<dbReference type="Pfam" id="PF18936">
    <property type="entry name" value="DUF5684"/>
    <property type="match status" value="1"/>
</dbReference>
<feature type="compositionally biased region" description="Low complexity" evidence="2">
    <location>
        <begin position="223"/>
        <end position="269"/>
    </location>
</feature>
<organism evidence="5 6">
    <name type="scientific">Microbacterium aurum</name>
    <dbReference type="NCBI Taxonomy" id="36805"/>
    <lineage>
        <taxon>Bacteria</taxon>
        <taxon>Bacillati</taxon>
        <taxon>Actinomycetota</taxon>
        <taxon>Actinomycetes</taxon>
        <taxon>Micrococcales</taxon>
        <taxon>Microbacteriaceae</taxon>
        <taxon>Microbacterium</taxon>
    </lineage>
</organism>
<feature type="transmembrane region" description="Helical" evidence="3">
    <location>
        <begin position="12"/>
        <end position="36"/>
    </location>
</feature>
<feature type="domain" description="FHA" evidence="4">
    <location>
        <begin position="569"/>
        <end position="623"/>
    </location>
</feature>
<feature type="compositionally biased region" description="Low complexity" evidence="2">
    <location>
        <begin position="160"/>
        <end position="202"/>
    </location>
</feature>
<dbReference type="Pfam" id="PF00498">
    <property type="entry name" value="FHA"/>
    <property type="match status" value="1"/>
</dbReference>
<sequence>MNAPMDESVVALLSLLSLVVGVALYVWTSLALGAMFRKMGEEAWKGWVPFLNVATVLRWGGFSPWLVLLALIPPLSIVVFVLVVISAHRINSGFGYGAGMTVLAALVFVVWASILGFGPARWLGARPAGWKPPEPAAEEEPAASAPRTPAPGSPFASLFPGADAGAAAADPAPAGGAGPVSESSASSPSPASAVPSASGASETPAAPQDVDQLSAFAPPPVTSAPAWTPPDTTTTPPRTAAAPAGVPPTAAAPAGVPPTAAAPEPATPVAAVPEPVPPVAAADPVSAVPPAAAGASEPGPAAPPTAAAQVPISAVPPAPAVASRPAPVPAADADGDQRAAASAAMPGAAEGLADDDAKWPSEVDDVSAIAPSHFLPASAAGGRHVVPPVTADDAPIDVVPGRRSTAVPLPESATVTRVPAAQPSARAARAERPADPVDAAADTVIERPAPAASAPPVTTEAPRAVRSAVDPDAEPPSRRARPWPAFAVAPGEPEDFPELSGEVSAVIGSPAAGSPRSALNAVSAQQRRLEPFADDDDLDQTVITRRAKKPTWQLVPASGAPVPLTSDVVIVGRRPVGDAAFPGAQLVAVPGDARTVSKTHARLERRDEAWVVTDLGSTNGVLVRTLMGDEIEVEPGSQIDAGERFFLGDEEFHLAQIER</sequence>
<dbReference type="PROSITE" id="PS50006">
    <property type="entry name" value="FHA_DOMAIN"/>
    <property type="match status" value="1"/>
</dbReference>
<dbReference type="AlphaFoldDB" id="A0A1P8UAZ9"/>
<dbReference type="STRING" id="36805.BOH66_14330"/>
<evidence type="ECO:0000313" key="6">
    <source>
        <dbReference type="Proteomes" id="UP000187185"/>
    </source>
</evidence>
<feature type="region of interest" description="Disordered" evidence="2">
    <location>
        <begin position="289"/>
        <end position="355"/>
    </location>
</feature>
<proteinExistence type="predicted"/>
<feature type="transmembrane region" description="Helical" evidence="3">
    <location>
        <begin position="65"/>
        <end position="87"/>
    </location>
</feature>
<protein>
    <recommendedName>
        <fullName evidence="4">FHA domain-containing protein</fullName>
    </recommendedName>
</protein>